<name>A0ABN1UCU6_9ACTN</name>
<dbReference type="Gene3D" id="3.40.50.150">
    <property type="entry name" value="Vaccinia Virus protein VP39"/>
    <property type="match status" value="1"/>
</dbReference>
<dbReference type="InterPro" id="IPR029063">
    <property type="entry name" value="SAM-dependent_MTases_sf"/>
</dbReference>
<evidence type="ECO:0000313" key="2">
    <source>
        <dbReference type="EMBL" id="GAA1138727.1"/>
    </source>
</evidence>
<dbReference type="SUPFAM" id="SSF53335">
    <property type="entry name" value="S-adenosyl-L-methionine-dependent methyltransferases"/>
    <property type="match status" value="1"/>
</dbReference>
<dbReference type="EMBL" id="BAAAJE010000006">
    <property type="protein sequence ID" value="GAA1138727.1"/>
    <property type="molecule type" value="Genomic_DNA"/>
</dbReference>
<feature type="region of interest" description="Disordered" evidence="1">
    <location>
        <begin position="1"/>
        <end position="28"/>
    </location>
</feature>
<gene>
    <name evidence="2" type="ORF">GCM10009606_18110</name>
</gene>
<protein>
    <submittedName>
        <fullName evidence="2">Uncharacterized protein</fullName>
    </submittedName>
</protein>
<keyword evidence="3" id="KW-1185">Reference proteome</keyword>
<evidence type="ECO:0000256" key="1">
    <source>
        <dbReference type="SAM" id="MobiDB-lite"/>
    </source>
</evidence>
<dbReference type="Proteomes" id="UP001499979">
    <property type="component" value="Unassembled WGS sequence"/>
</dbReference>
<dbReference type="RefSeq" id="WP_343907172.1">
    <property type="nucleotide sequence ID" value="NZ_BAAAJE010000006.1"/>
</dbReference>
<feature type="compositionally biased region" description="Basic residues" evidence="1">
    <location>
        <begin position="15"/>
        <end position="28"/>
    </location>
</feature>
<sequence>MTNTATAIATPRSGAARRRAKAAARRRWASADRPDGTVRVGELEELWDLRLGRIPRDAVAVMVCPCGTRMWIRDGATDEDWERFREDEAAHDYCDQAGGEVMGDIGVDPREIEFEPLTAPSVPEPIRTPAPAPAPAGAIATSIDGLDAYRPLPVEVRVMVWVKPNAMPGPARIHGKYELVLLYPPEGRRSSRNGAGCVPDVLIAPKRNDGFAGAKPPEWTRWVLDAMSYNPDTDTLDDLFHGSGAVAAVAAQGQLMTEEGA</sequence>
<reference evidence="2 3" key="1">
    <citation type="journal article" date="2019" name="Int. J. Syst. Evol. Microbiol.">
        <title>The Global Catalogue of Microorganisms (GCM) 10K type strain sequencing project: providing services to taxonomists for standard genome sequencing and annotation.</title>
        <authorList>
            <consortium name="The Broad Institute Genomics Platform"/>
            <consortium name="The Broad Institute Genome Sequencing Center for Infectious Disease"/>
            <person name="Wu L."/>
            <person name="Ma J."/>
        </authorList>
    </citation>
    <scope>NUCLEOTIDE SEQUENCE [LARGE SCALE GENOMIC DNA]</scope>
    <source>
        <strain evidence="2 3">JCM 11813</strain>
    </source>
</reference>
<proteinExistence type="predicted"/>
<accession>A0ABN1UCU6</accession>
<comment type="caution">
    <text evidence="2">The sequence shown here is derived from an EMBL/GenBank/DDBJ whole genome shotgun (WGS) entry which is preliminary data.</text>
</comment>
<evidence type="ECO:0000313" key="3">
    <source>
        <dbReference type="Proteomes" id="UP001499979"/>
    </source>
</evidence>
<organism evidence="2 3">
    <name type="scientific">Nocardioides aquiterrae</name>
    <dbReference type="NCBI Taxonomy" id="203799"/>
    <lineage>
        <taxon>Bacteria</taxon>
        <taxon>Bacillati</taxon>
        <taxon>Actinomycetota</taxon>
        <taxon>Actinomycetes</taxon>
        <taxon>Propionibacteriales</taxon>
        <taxon>Nocardioidaceae</taxon>
        <taxon>Nocardioides</taxon>
    </lineage>
</organism>